<keyword evidence="3" id="KW-1185">Reference proteome</keyword>
<feature type="region of interest" description="Disordered" evidence="1">
    <location>
        <begin position="1"/>
        <end position="31"/>
    </location>
</feature>
<feature type="compositionally biased region" description="Basic and acidic residues" evidence="1">
    <location>
        <begin position="14"/>
        <end position="24"/>
    </location>
</feature>
<comment type="caution">
    <text evidence="2">The sequence shown here is derived from an EMBL/GenBank/DDBJ whole genome shotgun (WGS) entry which is preliminary data.</text>
</comment>
<protein>
    <submittedName>
        <fullName evidence="2">Uncharacterized protein</fullName>
    </submittedName>
</protein>
<name>G6E7L3_9SPHN</name>
<evidence type="ECO:0000313" key="3">
    <source>
        <dbReference type="Proteomes" id="UP000004030"/>
    </source>
</evidence>
<sequence>MYETSGESGRTARHLMEPADRGSHSGEQFSGLGLSLRPTGSLANGPANADIGFNISVIKGGTNVGEIDGLNIVVRQAGTASDACAILTDVAGWNGGTGFWGQHEGTTKHIDGGGTTLLDIRTQMGVIDTVNNTSFGYYATPNTGTIDYGLLFITEVSGGQFGNHITAIFEGRTAFQVDGDGRVYVNPGDLETGQYARQECYLLEAASGNALAGHVEFNRYAAGSDWTSTELRFRGSVDGSDAAASSPWMSFRGLSGGTSQITFGYGVGASAFDRVVIPIGGGIQIIDLPSFSFADDTAAAAGGVPVGGLYHTSGAVKVRLT</sequence>
<reference evidence="2 3" key="1">
    <citation type="journal article" date="2012" name="J. Bacteriol.">
        <title>Genome sequence of benzo(a)pyrene-degrading bacterium Novosphingobium pentaromativorans US6-1.</title>
        <authorList>
            <person name="Luo Y.R."/>
            <person name="Kang S.G."/>
            <person name="Kim S.J."/>
            <person name="Kim M.R."/>
            <person name="Li N."/>
            <person name="Lee J.H."/>
            <person name="Kwon K.K."/>
        </authorList>
    </citation>
    <scope>NUCLEOTIDE SEQUENCE [LARGE SCALE GENOMIC DNA]</scope>
    <source>
        <strain evidence="2 3">US6-1</strain>
    </source>
</reference>
<dbReference type="AlphaFoldDB" id="G6E7L3"/>
<evidence type="ECO:0000313" key="2">
    <source>
        <dbReference type="EMBL" id="EHJ62836.1"/>
    </source>
</evidence>
<accession>G6E7L3</accession>
<dbReference type="Proteomes" id="UP000004030">
    <property type="component" value="Unassembled WGS sequence"/>
</dbReference>
<organism evidence="2 3">
    <name type="scientific">Novosphingobium pentaromativorans US6-1</name>
    <dbReference type="NCBI Taxonomy" id="1088721"/>
    <lineage>
        <taxon>Bacteria</taxon>
        <taxon>Pseudomonadati</taxon>
        <taxon>Pseudomonadota</taxon>
        <taxon>Alphaproteobacteria</taxon>
        <taxon>Sphingomonadales</taxon>
        <taxon>Sphingomonadaceae</taxon>
        <taxon>Novosphingobium</taxon>
    </lineage>
</organism>
<proteinExistence type="predicted"/>
<dbReference type="PATRIC" id="fig|1088721.3.peg.344"/>
<dbReference type="EMBL" id="AGFM01000006">
    <property type="protein sequence ID" value="EHJ62836.1"/>
    <property type="molecule type" value="Genomic_DNA"/>
</dbReference>
<dbReference type="STRING" id="1088721.JI59_18345"/>
<evidence type="ECO:0000256" key="1">
    <source>
        <dbReference type="SAM" id="MobiDB-lite"/>
    </source>
</evidence>
<gene>
    <name evidence="2" type="ORF">NSU_0348</name>
</gene>
<dbReference type="eggNOG" id="ENOG5032Z5M">
    <property type="taxonomic scope" value="Bacteria"/>
</dbReference>